<dbReference type="AlphaFoldDB" id="A0A9D1AHG9"/>
<evidence type="ECO:0000259" key="3">
    <source>
        <dbReference type="PROSITE" id="PS51462"/>
    </source>
</evidence>
<comment type="caution">
    <text evidence="4">The sequence shown here is derived from an EMBL/GenBank/DDBJ whole genome shotgun (WGS) entry which is preliminary data.</text>
</comment>
<dbReference type="Pfam" id="PF00293">
    <property type="entry name" value="NUDIX"/>
    <property type="match status" value="1"/>
</dbReference>
<dbReference type="CDD" id="cd05233">
    <property type="entry name" value="SDR_c"/>
    <property type="match status" value="1"/>
</dbReference>
<proteinExistence type="inferred from homology"/>
<reference evidence="4" key="2">
    <citation type="journal article" date="2021" name="PeerJ">
        <title>Extensive microbial diversity within the chicken gut microbiome revealed by metagenomics and culture.</title>
        <authorList>
            <person name="Gilroy R."/>
            <person name="Ravi A."/>
            <person name="Getino M."/>
            <person name="Pursley I."/>
            <person name="Horton D.L."/>
            <person name="Alikhan N.F."/>
            <person name="Baker D."/>
            <person name="Gharbi K."/>
            <person name="Hall N."/>
            <person name="Watson M."/>
            <person name="Adriaenssens E.M."/>
            <person name="Foster-Nyarko E."/>
            <person name="Jarju S."/>
            <person name="Secka A."/>
            <person name="Antonio M."/>
            <person name="Oren A."/>
            <person name="Chaudhuri R.R."/>
            <person name="La Ragione R."/>
            <person name="Hildebrand F."/>
            <person name="Pallen M.J."/>
        </authorList>
    </citation>
    <scope>NUCLEOTIDE SEQUENCE</scope>
    <source>
        <strain evidence="4">ChiW25-3613</strain>
    </source>
</reference>
<dbReference type="SUPFAM" id="SSF51735">
    <property type="entry name" value="NAD(P)-binding Rossmann-fold domains"/>
    <property type="match status" value="1"/>
</dbReference>
<keyword evidence="2" id="KW-0560">Oxidoreductase</keyword>
<dbReference type="PRINTS" id="PR00081">
    <property type="entry name" value="GDHRDH"/>
</dbReference>
<dbReference type="InterPro" id="IPR036291">
    <property type="entry name" value="NAD(P)-bd_dom_sf"/>
</dbReference>
<evidence type="ECO:0000313" key="5">
    <source>
        <dbReference type="Proteomes" id="UP000824179"/>
    </source>
</evidence>
<reference evidence="4" key="1">
    <citation type="submission" date="2020-10" db="EMBL/GenBank/DDBJ databases">
        <authorList>
            <person name="Gilroy R."/>
        </authorList>
    </citation>
    <scope>NUCLEOTIDE SEQUENCE</scope>
    <source>
        <strain evidence="4">ChiW25-3613</strain>
    </source>
</reference>
<dbReference type="Proteomes" id="UP000824179">
    <property type="component" value="Unassembled WGS sequence"/>
</dbReference>
<dbReference type="PANTHER" id="PTHR43086">
    <property type="entry name" value="VERY-LONG-CHAIN 3-OXOOACYL-COA REDUCTASE"/>
    <property type="match status" value="1"/>
</dbReference>
<dbReference type="Gene3D" id="3.90.79.10">
    <property type="entry name" value="Nucleoside Triphosphate Pyrophosphohydrolase"/>
    <property type="match status" value="1"/>
</dbReference>
<dbReference type="Gene3D" id="3.40.50.720">
    <property type="entry name" value="NAD(P)-binding Rossmann-like Domain"/>
    <property type="match status" value="1"/>
</dbReference>
<dbReference type="Pfam" id="PF00106">
    <property type="entry name" value="adh_short"/>
    <property type="match status" value="1"/>
</dbReference>
<organism evidence="4 5">
    <name type="scientific">Candidatus Coproplasma stercoripullorum</name>
    <dbReference type="NCBI Taxonomy" id="2840751"/>
    <lineage>
        <taxon>Bacteria</taxon>
        <taxon>Bacillati</taxon>
        <taxon>Bacillota</taxon>
        <taxon>Clostridia</taxon>
        <taxon>Eubacteriales</taxon>
        <taxon>Candidatus Coproplasma</taxon>
    </lineage>
</organism>
<dbReference type="CDD" id="cd03425">
    <property type="entry name" value="NUDIX_MutT_NudA_like"/>
    <property type="match status" value="1"/>
</dbReference>
<gene>
    <name evidence="4" type="ORF">IAB90_06420</name>
</gene>
<accession>A0A9D1AHG9</accession>
<feature type="domain" description="Nudix hydrolase" evidence="3">
    <location>
        <begin position="3"/>
        <end position="128"/>
    </location>
</feature>
<name>A0A9D1AHG9_9FIRM</name>
<evidence type="ECO:0000256" key="1">
    <source>
        <dbReference type="ARBA" id="ARBA00006484"/>
    </source>
</evidence>
<evidence type="ECO:0000256" key="2">
    <source>
        <dbReference type="ARBA" id="ARBA00023002"/>
    </source>
</evidence>
<dbReference type="PANTHER" id="PTHR43086:SF3">
    <property type="entry name" value="NADP-DEPENDENT 3-HYDROXY ACID DEHYDROGENASE YDFG"/>
    <property type="match status" value="1"/>
</dbReference>
<comment type="similarity">
    <text evidence="1">Belongs to the short-chain dehydrogenases/reductases (SDR) family.</text>
</comment>
<dbReference type="InterPro" id="IPR000086">
    <property type="entry name" value="NUDIX_hydrolase_dom"/>
</dbReference>
<protein>
    <submittedName>
        <fullName evidence="4">SDR family NAD(P)-dependent oxidoreductase</fullName>
    </submittedName>
</protein>
<dbReference type="InterPro" id="IPR015797">
    <property type="entry name" value="NUDIX_hydrolase-like_dom_sf"/>
</dbReference>
<dbReference type="InterPro" id="IPR002347">
    <property type="entry name" value="SDR_fam"/>
</dbReference>
<dbReference type="SUPFAM" id="SSF55811">
    <property type="entry name" value="Nudix"/>
    <property type="match status" value="1"/>
</dbReference>
<evidence type="ECO:0000313" key="4">
    <source>
        <dbReference type="EMBL" id="HIR39998.1"/>
    </source>
</evidence>
<sequence>MKSLINVVGAAFISNGKLFAARRSYGSEYVIHKYEFVGGKVEEGESGERALMRECREELDLSIAVLRPISSARFEYPDKIVNITVYLCEMLSGYTVKEHEECRFIPFSELDEEQWAPADRGILRDIVLEFSPEFCLVTGATGYIGRAFCFALAARGENLFITGRSADKLAALKEELEREFPPVQVKCFPCDLCDESTRAQLFADAAGHRFSRLVNVAGADIQKAFLKYDEQKIIFQSRVLFEAAVSLSRFCLKYRAPHISIINISSVSGLYPMPYFAIYSALKGALTSFSVSLAAELKGQNVTVTAVLPGAVYTRPDVVEYIKTQGSWGRVAAKSPQFIAEHSLKAAERGKVKYIPGVANKLMRAFTAFIPQRIKLRFIAKKWSRTEKDAF</sequence>
<dbReference type="PROSITE" id="PS51462">
    <property type="entry name" value="NUDIX"/>
    <property type="match status" value="1"/>
</dbReference>
<dbReference type="GO" id="GO:0016491">
    <property type="term" value="F:oxidoreductase activity"/>
    <property type="evidence" value="ECO:0007669"/>
    <property type="project" value="UniProtKB-KW"/>
</dbReference>
<dbReference type="EMBL" id="DVHB01000110">
    <property type="protein sequence ID" value="HIR39998.1"/>
    <property type="molecule type" value="Genomic_DNA"/>
</dbReference>